<evidence type="ECO:0000256" key="3">
    <source>
        <dbReference type="ARBA" id="ARBA00022475"/>
    </source>
</evidence>
<evidence type="ECO:0000313" key="10">
    <source>
        <dbReference type="EMBL" id="MFD0623361.1"/>
    </source>
</evidence>
<dbReference type="Proteomes" id="UP001596915">
    <property type="component" value="Unassembled WGS sequence"/>
</dbReference>
<protein>
    <submittedName>
        <fullName evidence="10">MFS transporter</fullName>
    </submittedName>
</protein>
<dbReference type="PANTHER" id="PTHR42718">
    <property type="entry name" value="MAJOR FACILITATOR SUPERFAMILY MULTIDRUG TRANSPORTER MFSC"/>
    <property type="match status" value="1"/>
</dbReference>
<feature type="transmembrane region" description="Helical" evidence="8">
    <location>
        <begin position="114"/>
        <end position="136"/>
    </location>
</feature>
<dbReference type="PROSITE" id="PS00216">
    <property type="entry name" value="SUGAR_TRANSPORT_1"/>
    <property type="match status" value="1"/>
</dbReference>
<evidence type="ECO:0000256" key="6">
    <source>
        <dbReference type="ARBA" id="ARBA00023136"/>
    </source>
</evidence>
<dbReference type="InterPro" id="IPR020846">
    <property type="entry name" value="MFS_dom"/>
</dbReference>
<dbReference type="SUPFAM" id="SSF103473">
    <property type="entry name" value="MFS general substrate transporter"/>
    <property type="match status" value="1"/>
</dbReference>
<evidence type="ECO:0000256" key="1">
    <source>
        <dbReference type="ARBA" id="ARBA00004651"/>
    </source>
</evidence>
<reference evidence="11" key="1">
    <citation type="journal article" date="2019" name="Int. J. Syst. Evol. Microbiol.">
        <title>The Global Catalogue of Microorganisms (GCM) 10K type strain sequencing project: providing services to taxonomists for standard genome sequencing and annotation.</title>
        <authorList>
            <consortium name="The Broad Institute Genomics Platform"/>
            <consortium name="The Broad Institute Genome Sequencing Center for Infectious Disease"/>
            <person name="Wu L."/>
            <person name="Ma J."/>
        </authorList>
    </citation>
    <scope>NUCLEOTIDE SEQUENCE [LARGE SCALE GENOMIC DNA]</scope>
    <source>
        <strain evidence="11">JCM 12607</strain>
    </source>
</reference>
<dbReference type="Pfam" id="PF07690">
    <property type="entry name" value="MFS_1"/>
    <property type="match status" value="1"/>
</dbReference>
<evidence type="ECO:0000256" key="4">
    <source>
        <dbReference type="ARBA" id="ARBA00022692"/>
    </source>
</evidence>
<keyword evidence="5 8" id="KW-1133">Transmembrane helix</keyword>
<dbReference type="InterPro" id="IPR036259">
    <property type="entry name" value="MFS_trans_sf"/>
</dbReference>
<keyword evidence="11" id="KW-1185">Reference proteome</keyword>
<evidence type="ECO:0000313" key="11">
    <source>
        <dbReference type="Proteomes" id="UP001596915"/>
    </source>
</evidence>
<dbReference type="Gene3D" id="1.20.1720.10">
    <property type="entry name" value="Multidrug resistance protein D"/>
    <property type="match status" value="1"/>
</dbReference>
<dbReference type="InterPro" id="IPR005829">
    <property type="entry name" value="Sugar_transporter_CS"/>
</dbReference>
<accession>A0ABW2WRW7</accession>
<evidence type="ECO:0000256" key="5">
    <source>
        <dbReference type="ARBA" id="ARBA00022989"/>
    </source>
</evidence>
<dbReference type="InterPro" id="IPR011701">
    <property type="entry name" value="MFS"/>
</dbReference>
<dbReference type="PROSITE" id="PS50850">
    <property type="entry name" value="MFS"/>
    <property type="match status" value="1"/>
</dbReference>
<evidence type="ECO:0000256" key="7">
    <source>
        <dbReference type="ARBA" id="ARBA00023251"/>
    </source>
</evidence>
<proteinExistence type="predicted"/>
<feature type="transmembrane region" description="Helical" evidence="8">
    <location>
        <begin position="21"/>
        <end position="41"/>
    </location>
</feature>
<evidence type="ECO:0000256" key="8">
    <source>
        <dbReference type="SAM" id="Phobius"/>
    </source>
</evidence>
<keyword evidence="6 8" id="KW-0472">Membrane</keyword>
<keyword evidence="2" id="KW-0813">Transport</keyword>
<gene>
    <name evidence="10" type="ORF">ACFQ2K_11665</name>
</gene>
<keyword evidence="4 8" id="KW-0812">Transmembrane</keyword>
<feature type="transmembrane region" description="Helical" evidence="8">
    <location>
        <begin position="148"/>
        <end position="170"/>
    </location>
</feature>
<evidence type="ECO:0000259" key="9">
    <source>
        <dbReference type="PROSITE" id="PS50850"/>
    </source>
</evidence>
<comment type="subcellular location">
    <subcellularLocation>
        <location evidence="1">Cell membrane</location>
        <topology evidence="1">Multi-pass membrane protein</topology>
    </subcellularLocation>
</comment>
<comment type="caution">
    <text evidence="10">The sequence shown here is derived from an EMBL/GenBank/DDBJ whole genome shotgun (WGS) entry which is preliminary data.</text>
</comment>
<name>A0ABW2WRW7_9ACTN</name>
<feature type="domain" description="Major facilitator superfamily (MFS) profile" evidence="9">
    <location>
        <begin position="23"/>
        <end position="172"/>
    </location>
</feature>
<keyword evidence="7" id="KW-0046">Antibiotic resistance</keyword>
<dbReference type="PANTHER" id="PTHR42718:SF46">
    <property type="entry name" value="BLR6921 PROTEIN"/>
    <property type="match status" value="1"/>
</dbReference>
<feature type="transmembrane region" description="Helical" evidence="8">
    <location>
        <begin position="61"/>
        <end position="77"/>
    </location>
</feature>
<feature type="transmembrane region" description="Helical" evidence="8">
    <location>
        <begin position="89"/>
        <end position="108"/>
    </location>
</feature>
<keyword evidence="3" id="KW-1003">Cell membrane</keyword>
<evidence type="ECO:0000256" key="2">
    <source>
        <dbReference type="ARBA" id="ARBA00022448"/>
    </source>
</evidence>
<organism evidence="10 11">
    <name type="scientific">Streptomyces sanglieri</name>
    <dbReference type="NCBI Taxonomy" id="193460"/>
    <lineage>
        <taxon>Bacteria</taxon>
        <taxon>Bacillati</taxon>
        <taxon>Actinomycetota</taxon>
        <taxon>Actinomycetes</taxon>
        <taxon>Kitasatosporales</taxon>
        <taxon>Streptomycetaceae</taxon>
        <taxon>Streptomyces</taxon>
    </lineage>
</organism>
<sequence>MSRSVSPHSPTSLPQPHPKRWWALGVLGLAQLMILLDSTIVNVALPSLQSELHMSDGDRPWVVTACTVAFGGLLLLAGRLADHLGRKRVFTAGLLGFAVASAAAGAAPTAQALFAARAVQGAFAALLAASALALVATTFTDPRERRRAIAVFGALGGAGASLGVVLGGALTQ</sequence>
<dbReference type="EMBL" id="JBHTGL010000008">
    <property type="protein sequence ID" value="MFD0623361.1"/>
    <property type="molecule type" value="Genomic_DNA"/>
</dbReference>